<gene>
    <name evidence="6" type="ORF">EGH23_18225</name>
</gene>
<comment type="caution">
    <text evidence="6">The sequence shown here is derived from an EMBL/GenBank/DDBJ whole genome shotgun (WGS) entry which is preliminary data.</text>
</comment>
<name>A0AAW4PG68_9EURY</name>
<dbReference type="PANTHER" id="PTHR30520">
    <property type="entry name" value="FORMATE TRANSPORTER-RELATED"/>
    <property type="match status" value="1"/>
</dbReference>
<evidence type="ECO:0000256" key="1">
    <source>
        <dbReference type="ARBA" id="ARBA00004141"/>
    </source>
</evidence>
<dbReference type="Proteomes" id="UP001430455">
    <property type="component" value="Unassembled WGS sequence"/>
</dbReference>
<evidence type="ECO:0000256" key="2">
    <source>
        <dbReference type="ARBA" id="ARBA00022692"/>
    </source>
</evidence>
<reference evidence="6 7" key="1">
    <citation type="submission" date="2021-06" db="EMBL/GenBank/DDBJ databases">
        <title>Halomicroarcula sp. a new haloarchaeum isolated from saline soil.</title>
        <authorList>
            <person name="Duran-Viseras A."/>
            <person name="Sanchez-Porro C."/>
            <person name="Ventosa A."/>
        </authorList>
    </citation>
    <scope>NUCLEOTIDE SEQUENCE [LARGE SCALE GENOMIC DNA]</scope>
    <source>
        <strain evidence="6 7">F27</strain>
    </source>
</reference>
<dbReference type="AlphaFoldDB" id="A0AAW4PG68"/>
<feature type="transmembrane region" description="Helical" evidence="5">
    <location>
        <begin position="112"/>
        <end position="136"/>
    </location>
</feature>
<sequence length="279" mass="29516">MTPESTSSYREILRREIEEGLSELNRPTSGLLLSGLSAGLDIGFGPFLMAVVLTMSQGVFSEPVTGILLANAYAVGFIFVVVGRSELFTEHTTLAVVPVLNGQGSLTDLARLWGVIYVANLVGGAIFAGLAVHIGVELGTAHRAAFLELGRKLVAYPWSVTLLAGILAGWLMGLMTWLVAAGQNTISQAVFVWIVAVAIGLSHLPHSIAGSIEVLMGVFVEDGIAISEFLTFLVWSTIGNVIGGTIFVGLLKYGHGVRPGTAKKDINVSVEGTHNEQQM</sequence>
<dbReference type="GO" id="GO:0005886">
    <property type="term" value="C:plasma membrane"/>
    <property type="evidence" value="ECO:0007669"/>
    <property type="project" value="TreeGrafter"/>
</dbReference>
<proteinExistence type="predicted"/>
<comment type="subcellular location">
    <subcellularLocation>
        <location evidence="1">Membrane</location>
        <topology evidence="1">Multi-pass membrane protein</topology>
    </subcellularLocation>
</comment>
<dbReference type="RefSeq" id="WP_220581413.1">
    <property type="nucleotide sequence ID" value="NZ_RKLT01000011.1"/>
</dbReference>
<dbReference type="Pfam" id="PF01226">
    <property type="entry name" value="Form_Nir_trans"/>
    <property type="match status" value="1"/>
</dbReference>
<dbReference type="GO" id="GO:0015499">
    <property type="term" value="F:formate transmembrane transporter activity"/>
    <property type="evidence" value="ECO:0007669"/>
    <property type="project" value="TreeGrafter"/>
</dbReference>
<keyword evidence="3 5" id="KW-1133">Transmembrane helix</keyword>
<dbReference type="EMBL" id="RKLT01000011">
    <property type="protein sequence ID" value="MBX0296819.1"/>
    <property type="molecule type" value="Genomic_DNA"/>
</dbReference>
<keyword evidence="2 5" id="KW-0812">Transmembrane</keyword>
<keyword evidence="4 5" id="KW-0472">Membrane</keyword>
<feature type="transmembrane region" description="Helical" evidence="5">
    <location>
        <begin position="31"/>
        <end position="52"/>
    </location>
</feature>
<dbReference type="PANTHER" id="PTHR30520:SF2">
    <property type="entry name" value="INNER MEMBRANE PROTEIN YFDC"/>
    <property type="match status" value="1"/>
</dbReference>
<feature type="transmembrane region" description="Helical" evidence="5">
    <location>
        <begin position="64"/>
        <end position="82"/>
    </location>
</feature>
<evidence type="ECO:0000256" key="3">
    <source>
        <dbReference type="ARBA" id="ARBA00022989"/>
    </source>
</evidence>
<evidence type="ECO:0000256" key="4">
    <source>
        <dbReference type="ARBA" id="ARBA00023136"/>
    </source>
</evidence>
<dbReference type="InterPro" id="IPR000292">
    <property type="entry name" value="For/NO2_transpt"/>
</dbReference>
<dbReference type="Gene3D" id="1.20.1080.10">
    <property type="entry name" value="Glycerol uptake facilitator protein"/>
    <property type="match status" value="1"/>
</dbReference>
<accession>A0AAW4PG68</accession>
<protein>
    <submittedName>
        <fullName evidence="6">Formate/nitrite transporter family protein</fullName>
    </submittedName>
</protein>
<organism evidence="6 7">
    <name type="scientific">Haloarcula nitratireducens</name>
    <dbReference type="NCBI Taxonomy" id="2487749"/>
    <lineage>
        <taxon>Archaea</taxon>
        <taxon>Methanobacteriati</taxon>
        <taxon>Methanobacteriota</taxon>
        <taxon>Stenosarchaea group</taxon>
        <taxon>Halobacteria</taxon>
        <taxon>Halobacteriales</taxon>
        <taxon>Haloarculaceae</taxon>
        <taxon>Haloarcula</taxon>
    </lineage>
</organism>
<evidence type="ECO:0000256" key="5">
    <source>
        <dbReference type="SAM" id="Phobius"/>
    </source>
</evidence>
<feature type="transmembrane region" description="Helical" evidence="5">
    <location>
        <begin position="190"/>
        <end position="209"/>
    </location>
</feature>
<dbReference type="InterPro" id="IPR023271">
    <property type="entry name" value="Aquaporin-like"/>
</dbReference>
<keyword evidence="7" id="KW-1185">Reference proteome</keyword>
<feature type="transmembrane region" description="Helical" evidence="5">
    <location>
        <begin position="229"/>
        <end position="251"/>
    </location>
</feature>
<feature type="transmembrane region" description="Helical" evidence="5">
    <location>
        <begin position="156"/>
        <end position="178"/>
    </location>
</feature>
<evidence type="ECO:0000313" key="7">
    <source>
        <dbReference type="Proteomes" id="UP001430455"/>
    </source>
</evidence>
<evidence type="ECO:0000313" key="6">
    <source>
        <dbReference type="EMBL" id="MBX0296819.1"/>
    </source>
</evidence>